<dbReference type="AlphaFoldDB" id="A0A382XYQ7"/>
<feature type="non-terminal residue" evidence="2">
    <location>
        <position position="1"/>
    </location>
</feature>
<protein>
    <recommendedName>
        <fullName evidence="1">SAP domain-containing protein</fullName>
    </recommendedName>
</protein>
<evidence type="ECO:0000259" key="1">
    <source>
        <dbReference type="PROSITE" id="PS50800"/>
    </source>
</evidence>
<sequence length="267" mass="31375">KREELTKEIRDILAKELLTTDPKKKLSDEVNHFLLMQKIIGRKTNTFNPTDPYFHKKMNTEQFLQFQAQAKTPNLLDNISRQIVTLLIGKSKTTIPSRRVVYRRVVRSGNFPRLLHYAKSTAINPDTKHKAKIDITPGQIDELIEDDPTFIKWNKFNSQEFAKVIWARNERNPYHSETVPELKRHLDKLSLKKGGNRDKLLSRLFEHEYRNRIQSNLIIDELDKQKIEPPEKWRYAEVSVPAITFFESLNLMAEKEILESLKEVKGI</sequence>
<feature type="domain" description="SAP" evidence="1">
    <location>
        <begin position="174"/>
        <end position="208"/>
    </location>
</feature>
<evidence type="ECO:0000313" key="2">
    <source>
        <dbReference type="EMBL" id="SVD75795.1"/>
    </source>
</evidence>
<organism evidence="2">
    <name type="scientific">marine metagenome</name>
    <dbReference type="NCBI Taxonomy" id="408172"/>
    <lineage>
        <taxon>unclassified sequences</taxon>
        <taxon>metagenomes</taxon>
        <taxon>ecological metagenomes</taxon>
    </lineage>
</organism>
<gene>
    <name evidence="2" type="ORF">METZ01_LOCUS428649</name>
</gene>
<proteinExistence type="predicted"/>
<feature type="non-terminal residue" evidence="2">
    <location>
        <position position="267"/>
    </location>
</feature>
<dbReference type="EMBL" id="UINC01171299">
    <property type="protein sequence ID" value="SVD75795.1"/>
    <property type="molecule type" value="Genomic_DNA"/>
</dbReference>
<dbReference type="SUPFAM" id="SSF68906">
    <property type="entry name" value="SAP domain"/>
    <property type="match status" value="1"/>
</dbReference>
<dbReference type="PROSITE" id="PS50800">
    <property type="entry name" value="SAP"/>
    <property type="match status" value="1"/>
</dbReference>
<dbReference type="InterPro" id="IPR003034">
    <property type="entry name" value="SAP_dom"/>
</dbReference>
<reference evidence="2" key="1">
    <citation type="submission" date="2018-05" db="EMBL/GenBank/DDBJ databases">
        <authorList>
            <person name="Lanie J.A."/>
            <person name="Ng W.-L."/>
            <person name="Kazmierczak K.M."/>
            <person name="Andrzejewski T.M."/>
            <person name="Davidsen T.M."/>
            <person name="Wayne K.J."/>
            <person name="Tettelin H."/>
            <person name="Glass J.I."/>
            <person name="Rusch D."/>
            <person name="Podicherti R."/>
            <person name="Tsui H.-C.T."/>
            <person name="Winkler M.E."/>
        </authorList>
    </citation>
    <scope>NUCLEOTIDE SEQUENCE</scope>
</reference>
<name>A0A382XYQ7_9ZZZZ</name>
<dbReference type="InterPro" id="IPR036361">
    <property type="entry name" value="SAP_dom_sf"/>
</dbReference>
<accession>A0A382XYQ7</accession>